<comment type="caution">
    <text evidence="1">The sequence shown here is derived from an EMBL/GenBank/DDBJ whole genome shotgun (WGS) entry which is preliminary data.</text>
</comment>
<keyword evidence="2" id="KW-1185">Reference proteome</keyword>
<accession>A0A2S9WSF1</accession>
<evidence type="ECO:0000313" key="1">
    <source>
        <dbReference type="EMBL" id="PRP66226.1"/>
    </source>
</evidence>
<dbReference type="AlphaFoldDB" id="A0A2S9WSF1"/>
<organism evidence="1 2">
    <name type="scientific">Nonlabens agnitus</name>
    <dbReference type="NCBI Taxonomy" id="870484"/>
    <lineage>
        <taxon>Bacteria</taxon>
        <taxon>Pseudomonadati</taxon>
        <taxon>Bacteroidota</taxon>
        <taxon>Flavobacteriia</taxon>
        <taxon>Flavobacteriales</taxon>
        <taxon>Flavobacteriaceae</taxon>
        <taxon>Nonlabens</taxon>
    </lineage>
</organism>
<gene>
    <name evidence="1" type="ORF">BST86_03535</name>
</gene>
<evidence type="ECO:0000313" key="2">
    <source>
        <dbReference type="Proteomes" id="UP000239532"/>
    </source>
</evidence>
<protein>
    <recommendedName>
        <fullName evidence="3">STAS domain-containing protein</fullName>
    </recommendedName>
</protein>
<sequence>MALEIKNIEGVICIKGEVTANRLTELKNYFTAALKFENRLVVNVCQVGHGQASLLFLLQQIKDSLSIDRSLIFFGSPDRNVKQLYQEINSPANYYQAA</sequence>
<reference evidence="1 2" key="1">
    <citation type="submission" date="2016-11" db="EMBL/GenBank/DDBJ databases">
        <title>Trade-off between light-utilization and light-protection in marine flavobacteria.</title>
        <authorList>
            <person name="Kumagai Y."/>
        </authorList>
    </citation>
    <scope>NUCLEOTIDE SEQUENCE [LARGE SCALE GENOMIC DNA]</scope>
    <source>
        <strain evidence="1 2">JCM 17109</strain>
    </source>
</reference>
<dbReference type="EMBL" id="MQUC01000003">
    <property type="protein sequence ID" value="PRP66226.1"/>
    <property type="molecule type" value="Genomic_DNA"/>
</dbReference>
<proteinExistence type="predicted"/>
<name>A0A2S9WSF1_9FLAO</name>
<dbReference type="RefSeq" id="WP_105982064.1">
    <property type="nucleotide sequence ID" value="NZ_MQUC01000003.1"/>
</dbReference>
<dbReference type="OrthoDB" id="1163458at2"/>
<dbReference type="Proteomes" id="UP000239532">
    <property type="component" value="Unassembled WGS sequence"/>
</dbReference>
<evidence type="ECO:0008006" key="3">
    <source>
        <dbReference type="Google" id="ProtNLM"/>
    </source>
</evidence>